<evidence type="ECO:0000313" key="8">
    <source>
        <dbReference type="EMBL" id="TIB39378.1"/>
    </source>
</evidence>
<dbReference type="GO" id="GO:0004527">
    <property type="term" value="F:exonuclease activity"/>
    <property type="evidence" value="ECO:0007669"/>
    <property type="project" value="UniProtKB-KW"/>
</dbReference>
<dbReference type="SUPFAM" id="SSF53098">
    <property type="entry name" value="Ribonuclease H-like"/>
    <property type="match status" value="1"/>
</dbReference>
<dbReference type="FunFam" id="3.30.420.10:FF:000031">
    <property type="entry name" value="RNA exonuclease 1"/>
    <property type="match status" value="1"/>
</dbReference>
<dbReference type="PANTHER" id="PTHR12801">
    <property type="entry name" value="RNA EXONUCLEASE REXO1 / RECO3 FAMILY MEMBER-RELATED"/>
    <property type="match status" value="1"/>
</dbReference>
<comment type="similarity">
    <text evidence="2">Belongs to the REXO1/REXO3 family.</text>
</comment>
<dbReference type="InterPro" id="IPR034922">
    <property type="entry name" value="REX1-like_exo"/>
</dbReference>
<gene>
    <name evidence="8" type="ORF">E3P86_01148</name>
</gene>
<keyword evidence="6" id="KW-0539">Nucleus</keyword>
<reference evidence="8 9" key="1">
    <citation type="submission" date="2019-03" db="EMBL/GenBank/DDBJ databases">
        <title>Sequencing 23 genomes of Wallemia ichthyophaga.</title>
        <authorList>
            <person name="Gostincar C."/>
        </authorList>
    </citation>
    <scope>NUCLEOTIDE SEQUENCE [LARGE SCALE GENOMIC DNA]</scope>
    <source>
        <strain evidence="8 9">EXF-6200</strain>
    </source>
</reference>
<feature type="domain" description="Exonuclease" evidence="7">
    <location>
        <begin position="203"/>
        <end position="371"/>
    </location>
</feature>
<accession>A0A4T0JA81</accession>
<evidence type="ECO:0000259" key="7">
    <source>
        <dbReference type="SMART" id="SM00479"/>
    </source>
</evidence>
<dbReference type="GO" id="GO:0003676">
    <property type="term" value="F:nucleic acid binding"/>
    <property type="evidence" value="ECO:0007669"/>
    <property type="project" value="InterPro"/>
</dbReference>
<dbReference type="CDD" id="cd06145">
    <property type="entry name" value="REX1_like"/>
    <property type="match status" value="1"/>
</dbReference>
<dbReference type="SMART" id="SM00479">
    <property type="entry name" value="EXOIII"/>
    <property type="match status" value="1"/>
</dbReference>
<dbReference type="Proteomes" id="UP000310689">
    <property type="component" value="Unassembled WGS sequence"/>
</dbReference>
<organism evidence="8 9">
    <name type="scientific">Wallemia ichthyophaga</name>
    <dbReference type="NCBI Taxonomy" id="245174"/>
    <lineage>
        <taxon>Eukaryota</taxon>
        <taxon>Fungi</taxon>
        <taxon>Dikarya</taxon>
        <taxon>Basidiomycota</taxon>
        <taxon>Wallemiomycotina</taxon>
        <taxon>Wallemiomycetes</taxon>
        <taxon>Wallemiales</taxon>
        <taxon>Wallemiaceae</taxon>
        <taxon>Wallemia</taxon>
    </lineage>
</organism>
<proteinExistence type="inferred from homology"/>
<dbReference type="Gene3D" id="3.30.420.10">
    <property type="entry name" value="Ribonuclease H-like superfamily/Ribonuclease H"/>
    <property type="match status" value="1"/>
</dbReference>
<sequence length="499" mass="55123">MYAKLDDRKTCAFRDAREQETEIYESTQTNTYKSATANTLIKLKRRAPITDSTSPVIGTENTIRKRLEEAERSQSTTLTRSNLKNYIPTPAQLQEYGYVVDIPNTLGGSEPSAVGQMKDCSRCNQKYIVEDGDLLKDDCKFHDGKAITTKVDGRRSRIMSCCSTQMGSSGCCTGPHVFLEKDAESLNKRAGFIHTPLRSDSLDVVALDCEMSFTTSGMSLTRLTVVNSDAEVILDELIKPHSKIIDANTRFSGVTIKQIEESAVFDLVGIRSVLFEIGVGSDTIIVGHGLENDLNALRIVHSNILDTAILYPHPAGLPFRNSLRNLAADVLKKFIQDAAPSSGTVVATHSSLEDASTTLDFLFESCYYSPELLSSDKVALVKNLIVENDPSLDNLLETLPRFNHLNSITLSPTLATLIFEDPALDSTMALQKACPSLRQVTFAGDQVFKIVNQPSGIEFFKTKISDCNDVNLCSSCDCSPNRYQPKLMLRKRRTLRVAY</sequence>
<keyword evidence="5" id="KW-0269">Exonuclease</keyword>
<evidence type="ECO:0000256" key="4">
    <source>
        <dbReference type="ARBA" id="ARBA00022801"/>
    </source>
</evidence>
<dbReference type="GO" id="GO:0010629">
    <property type="term" value="P:negative regulation of gene expression"/>
    <property type="evidence" value="ECO:0007669"/>
    <property type="project" value="UniProtKB-ARBA"/>
</dbReference>
<evidence type="ECO:0000256" key="2">
    <source>
        <dbReference type="ARBA" id="ARBA00006357"/>
    </source>
</evidence>
<dbReference type="AlphaFoldDB" id="A0A4T0JA81"/>
<comment type="caution">
    <text evidence="8">The sequence shown here is derived from an EMBL/GenBank/DDBJ whole genome shotgun (WGS) entry which is preliminary data.</text>
</comment>
<keyword evidence="3" id="KW-0540">Nuclease</keyword>
<dbReference type="GO" id="GO:0005634">
    <property type="term" value="C:nucleus"/>
    <property type="evidence" value="ECO:0007669"/>
    <property type="project" value="UniProtKB-SubCell"/>
</dbReference>
<keyword evidence="4" id="KW-0378">Hydrolase</keyword>
<evidence type="ECO:0000256" key="1">
    <source>
        <dbReference type="ARBA" id="ARBA00004123"/>
    </source>
</evidence>
<comment type="subcellular location">
    <subcellularLocation>
        <location evidence="1">Nucleus</location>
    </subcellularLocation>
</comment>
<dbReference type="InterPro" id="IPR047021">
    <property type="entry name" value="REXO1/3/4-like"/>
</dbReference>
<dbReference type="InterPro" id="IPR012337">
    <property type="entry name" value="RNaseH-like_sf"/>
</dbReference>
<evidence type="ECO:0000256" key="5">
    <source>
        <dbReference type="ARBA" id="ARBA00022839"/>
    </source>
</evidence>
<dbReference type="PANTHER" id="PTHR12801:SF115">
    <property type="entry name" value="FI18136P1-RELATED"/>
    <property type="match status" value="1"/>
</dbReference>
<name>A0A4T0JA81_WALIC</name>
<evidence type="ECO:0000313" key="9">
    <source>
        <dbReference type="Proteomes" id="UP000310689"/>
    </source>
</evidence>
<protein>
    <recommendedName>
        <fullName evidence="7">Exonuclease domain-containing protein</fullName>
    </recommendedName>
</protein>
<dbReference type="InterPro" id="IPR036397">
    <property type="entry name" value="RNaseH_sf"/>
</dbReference>
<dbReference type="EMBL" id="SPOI01000034">
    <property type="protein sequence ID" value="TIB39378.1"/>
    <property type="molecule type" value="Genomic_DNA"/>
</dbReference>
<evidence type="ECO:0000256" key="3">
    <source>
        <dbReference type="ARBA" id="ARBA00022722"/>
    </source>
</evidence>
<dbReference type="InterPro" id="IPR013520">
    <property type="entry name" value="Ribonucl_H"/>
</dbReference>
<evidence type="ECO:0000256" key="6">
    <source>
        <dbReference type="ARBA" id="ARBA00023242"/>
    </source>
</evidence>